<proteinExistence type="predicted"/>
<comment type="caution">
    <text evidence="1">The sequence shown here is derived from an EMBL/GenBank/DDBJ whole genome shotgun (WGS) entry which is preliminary data.</text>
</comment>
<accession>A0A0F9BS09</accession>
<dbReference type="AlphaFoldDB" id="A0A0F9BS09"/>
<name>A0A0F9BS09_9ZZZZ</name>
<dbReference type="EMBL" id="LAZR01039572">
    <property type="protein sequence ID" value="KKL16662.1"/>
    <property type="molecule type" value="Genomic_DNA"/>
</dbReference>
<feature type="non-terminal residue" evidence="1">
    <location>
        <position position="1"/>
    </location>
</feature>
<reference evidence="1" key="1">
    <citation type="journal article" date="2015" name="Nature">
        <title>Complex archaea that bridge the gap between prokaryotes and eukaryotes.</title>
        <authorList>
            <person name="Spang A."/>
            <person name="Saw J.H."/>
            <person name="Jorgensen S.L."/>
            <person name="Zaremba-Niedzwiedzka K."/>
            <person name="Martijn J."/>
            <person name="Lind A.E."/>
            <person name="van Eijk R."/>
            <person name="Schleper C."/>
            <person name="Guy L."/>
            <person name="Ettema T.J."/>
        </authorList>
    </citation>
    <scope>NUCLEOTIDE SEQUENCE</scope>
</reference>
<organism evidence="1">
    <name type="scientific">marine sediment metagenome</name>
    <dbReference type="NCBI Taxonomy" id="412755"/>
    <lineage>
        <taxon>unclassified sequences</taxon>
        <taxon>metagenomes</taxon>
        <taxon>ecological metagenomes</taxon>
    </lineage>
</organism>
<protein>
    <submittedName>
        <fullName evidence="1">Uncharacterized protein</fullName>
    </submittedName>
</protein>
<sequence>KTDPGAAGAINVWDKAKGQEWLGWSEPPSFEHVVKMFGIVEAKASMGGVPPVAMGSLNQYMPASGVSMLIHAAMGRLKPVRHLLEQFYEWLAQETVSQFSDNDFGDMKLEGVDKSGQEFSVELSKKDLDPNWRFRCEIIPALQRTL</sequence>
<evidence type="ECO:0000313" key="1">
    <source>
        <dbReference type="EMBL" id="KKL16662.1"/>
    </source>
</evidence>
<gene>
    <name evidence="1" type="ORF">LCGC14_2493330</name>
</gene>